<name>A0A9P6G6T6_9PLEO</name>
<evidence type="ECO:0000313" key="3">
    <source>
        <dbReference type="Proteomes" id="UP000756921"/>
    </source>
</evidence>
<organism evidence="2 3">
    <name type="scientific">Paraphaeosphaeria minitans</name>
    <dbReference type="NCBI Taxonomy" id="565426"/>
    <lineage>
        <taxon>Eukaryota</taxon>
        <taxon>Fungi</taxon>
        <taxon>Dikarya</taxon>
        <taxon>Ascomycota</taxon>
        <taxon>Pezizomycotina</taxon>
        <taxon>Dothideomycetes</taxon>
        <taxon>Pleosporomycetidae</taxon>
        <taxon>Pleosporales</taxon>
        <taxon>Massarineae</taxon>
        <taxon>Didymosphaeriaceae</taxon>
        <taxon>Paraphaeosphaeria</taxon>
    </lineage>
</organism>
<feature type="region of interest" description="Disordered" evidence="1">
    <location>
        <begin position="1"/>
        <end position="24"/>
    </location>
</feature>
<dbReference type="Proteomes" id="UP000756921">
    <property type="component" value="Unassembled WGS sequence"/>
</dbReference>
<proteinExistence type="predicted"/>
<accession>A0A9P6G6T6</accession>
<dbReference type="AlphaFoldDB" id="A0A9P6G6T6"/>
<evidence type="ECO:0000313" key="2">
    <source>
        <dbReference type="EMBL" id="KAF9730191.1"/>
    </source>
</evidence>
<sequence>MSTRAGECTAAHSKQLQQKGTRRL</sequence>
<feature type="compositionally biased region" description="Polar residues" evidence="1">
    <location>
        <begin position="12"/>
        <end position="24"/>
    </location>
</feature>
<keyword evidence="3" id="KW-1185">Reference proteome</keyword>
<protein>
    <submittedName>
        <fullName evidence="2">Uncharacterized protein</fullName>
    </submittedName>
</protein>
<reference evidence="2" key="1">
    <citation type="journal article" date="2020" name="Mol. Plant Microbe Interact.">
        <title>Genome Sequence of the Biocontrol Agent Coniothyrium minitans strain Conio (IMI 134523).</title>
        <authorList>
            <person name="Patel D."/>
            <person name="Shittu T.A."/>
            <person name="Baroncelli R."/>
            <person name="Muthumeenakshi S."/>
            <person name="Osborne T.H."/>
            <person name="Janganan T.K."/>
            <person name="Sreenivasaprasad S."/>
        </authorList>
    </citation>
    <scope>NUCLEOTIDE SEQUENCE</scope>
    <source>
        <strain evidence="2">Conio</strain>
    </source>
</reference>
<evidence type="ECO:0000256" key="1">
    <source>
        <dbReference type="SAM" id="MobiDB-lite"/>
    </source>
</evidence>
<comment type="caution">
    <text evidence="2">The sequence shown here is derived from an EMBL/GenBank/DDBJ whole genome shotgun (WGS) entry which is preliminary data.</text>
</comment>
<dbReference type="EMBL" id="WJXW01000015">
    <property type="protein sequence ID" value="KAF9730191.1"/>
    <property type="molecule type" value="Genomic_DNA"/>
</dbReference>
<gene>
    <name evidence="2" type="ORF">PMIN01_12124</name>
</gene>